<protein>
    <submittedName>
        <fullName evidence="3">Reverse transcriptase domain-containing protein</fullName>
    </submittedName>
</protein>
<reference evidence="3" key="1">
    <citation type="submission" date="2016-06" db="UniProtKB">
        <authorList>
            <consortium name="WormBaseParasite"/>
        </authorList>
    </citation>
    <scope>IDENTIFICATION</scope>
</reference>
<dbReference type="EMBL" id="UYSU01033236">
    <property type="protein sequence ID" value="VDL91796.1"/>
    <property type="molecule type" value="Genomic_DNA"/>
</dbReference>
<keyword evidence="2" id="KW-1185">Reference proteome</keyword>
<dbReference type="PANTHER" id="PTHR47027:SF26">
    <property type="entry name" value="REVERSE TRANSCRIPTASE DOMAIN-CONTAINING PROTEIN"/>
    <property type="match status" value="1"/>
</dbReference>
<evidence type="ECO:0000313" key="2">
    <source>
        <dbReference type="Proteomes" id="UP000275846"/>
    </source>
</evidence>
<evidence type="ECO:0000313" key="1">
    <source>
        <dbReference type="EMBL" id="VDL91796.1"/>
    </source>
</evidence>
<gene>
    <name evidence="1" type="ORF">SSLN_LOCUS5411</name>
</gene>
<dbReference type="WBParaSite" id="SSLN_0000558501-mRNA-1">
    <property type="protein sequence ID" value="SSLN_0000558501-mRNA-1"/>
    <property type="gene ID" value="SSLN_0000558501"/>
</dbReference>
<dbReference type="AlphaFoldDB" id="A0A183SMG3"/>
<dbReference type="Proteomes" id="UP000275846">
    <property type="component" value="Unassembled WGS sequence"/>
</dbReference>
<sequence>MLTRNMRIDDEVAQRISKASQAFGRLQASVWNRHGIHLNAKLTLYKVVVLTTLLYGAETWTLHSNQVKKLNHFHLSCLRKVLKMRWQDRNPDTESWSGLESSASTPC</sequence>
<name>A0A183SMG3_SCHSO</name>
<evidence type="ECO:0000313" key="3">
    <source>
        <dbReference type="WBParaSite" id="SSLN_0000558501-mRNA-1"/>
    </source>
</evidence>
<reference evidence="1 2" key="2">
    <citation type="submission" date="2018-11" db="EMBL/GenBank/DDBJ databases">
        <authorList>
            <consortium name="Pathogen Informatics"/>
        </authorList>
    </citation>
    <scope>NUCLEOTIDE SEQUENCE [LARGE SCALE GENOMIC DNA]</scope>
    <source>
        <strain evidence="1 2">NST_G2</strain>
    </source>
</reference>
<dbReference type="OrthoDB" id="425014at2759"/>
<proteinExistence type="predicted"/>
<organism evidence="3">
    <name type="scientific">Schistocephalus solidus</name>
    <name type="common">Tapeworm</name>
    <dbReference type="NCBI Taxonomy" id="70667"/>
    <lineage>
        <taxon>Eukaryota</taxon>
        <taxon>Metazoa</taxon>
        <taxon>Spiralia</taxon>
        <taxon>Lophotrochozoa</taxon>
        <taxon>Platyhelminthes</taxon>
        <taxon>Cestoda</taxon>
        <taxon>Eucestoda</taxon>
        <taxon>Diphyllobothriidea</taxon>
        <taxon>Diphyllobothriidae</taxon>
        <taxon>Schistocephalus</taxon>
    </lineage>
</organism>
<accession>A0A183SMG3</accession>
<dbReference type="PANTHER" id="PTHR47027">
    <property type="entry name" value="REVERSE TRANSCRIPTASE DOMAIN-CONTAINING PROTEIN"/>
    <property type="match status" value="1"/>
</dbReference>